<dbReference type="Pfam" id="PF13365">
    <property type="entry name" value="Trypsin_2"/>
    <property type="match status" value="1"/>
</dbReference>
<organism evidence="2 3">
    <name type="scientific">Lolium multiflorum</name>
    <name type="common">Italian ryegrass</name>
    <name type="synonym">Lolium perenne subsp. multiflorum</name>
    <dbReference type="NCBI Taxonomy" id="4521"/>
    <lineage>
        <taxon>Eukaryota</taxon>
        <taxon>Viridiplantae</taxon>
        <taxon>Streptophyta</taxon>
        <taxon>Embryophyta</taxon>
        <taxon>Tracheophyta</taxon>
        <taxon>Spermatophyta</taxon>
        <taxon>Magnoliopsida</taxon>
        <taxon>Liliopsida</taxon>
        <taxon>Poales</taxon>
        <taxon>Poaceae</taxon>
        <taxon>BOP clade</taxon>
        <taxon>Pooideae</taxon>
        <taxon>Poodae</taxon>
        <taxon>Poeae</taxon>
        <taxon>Poeae Chloroplast Group 2 (Poeae type)</taxon>
        <taxon>Loliodinae</taxon>
        <taxon>Loliinae</taxon>
        <taxon>Lolium</taxon>
    </lineage>
</organism>
<gene>
    <name evidence="2" type="ORF">QYE76_051627</name>
</gene>
<reference evidence="2" key="1">
    <citation type="submission" date="2023-07" db="EMBL/GenBank/DDBJ databases">
        <title>A chromosome-level genome assembly of Lolium multiflorum.</title>
        <authorList>
            <person name="Chen Y."/>
            <person name="Copetti D."/>
            <person name="Kolliker R."/>
            <person name="Studer B."/>
        </authorList>
    </citation>
    <scope>NUCLEOTIDE SEQUENCE</scope>
    <source>
        <strain evidence="2">02402/16</strain>
        <tissue evidence="2">Leaf</tissue>
    </source>
</reference>
<dbReference type="AlphaFoldDB" id="A0AAD8SU08"/>
<dbReference type="PANTHER" id="PTHR18868">
    <property type="entry name" value="OS07G0665300 PROTEIN-RELATED"/>
    <property type="match status" value="1"/>
</dbReference>
<dbReference type="InterPro" id="IPR009003">
    <property type="entry name" value="Peptidase_S1_PA"/>
</dbReference>
<evidence type="ECO:0000313" key="2">
    <source>
        <dbReference type="EMBL" id="KAK1663468.1"/>
    </source>
</evidence>
<dbReference type="Gene3D" id="2.40.10.120">
    <property type="match status" value="1"/>
</dbReference>
<protein>
    <submittedName>
        <fullName evidence="2">Uncharacterized protein</fullName>
    </submittedName>
</protein>
<accession>A0AAD8SU08</accession>
<feature type="region of interest" description="Disordered" evidence="1">
    <location>
        <begin position="62"/>
        <end position="82"/>
    </location>
</feature>
<sequence>MEPQAGADESIAKKDSNWWKKFTATDAVLKKWRFEEIMRKEYEAENKRFMDEYMDENKKTQAEVTSDEITEPRAEASETFGDTDSHAKISASHLRLGVVSIALYNEKVMVYACSGAAVRHWHDNIRDHHRIFVTTARLAHKFNENRTSDDNLRIELRTQDNATLHGFLGLYDENIAMVTSFSLKCVYTMDTCNHVDLPKGTRNSKLFAIGYATNGTLMGAKCSHPVFSATGLVSVNCKITEIGLGGPVIYFGRGGSGHIAGLITGYCKEKTTFLPTKMLHEWLQRLLLLTSKTSHFHGYSLPDGVKTVIPSGCVVRSKILQSLGYPLPPPLVFELNGRLAGRFEEYFGQFHYWDGYPFDFPYRYEGEELIWKQFGKDVLEKISQSVVSIASFHIHGKRKIRYFACTGLLIKGPDCTFVLTSASLVRTGDDGQIYGNLSIEVFLPPDHRAEGTLEFYHLNYNIAIVRLQYDLSTPISPVDIFSGRESRNTQVVAIGRAPKGAHGLLMASMGEVKGKYNAVTQRKNKHLAARQQSLDLDCEDLLLSTCQIKKAGIGGPLICLDGCFVGMNFYDESQTTPFLPRTEILKVLSKAANLIGRSSTSGLVDRAHTEGPFDLECLETSKMPSRMTRNMTRKRKRNQWPVSKPYWCLVGQVGVLDQLRGKVLM</sequence>
<dbReference type="PANTHER" id="PTHR18868:SF28">
    <property type="entry name" value="PEPTIDASE S1 DOMAIN-CONTAINING PROTEIN"/>
    <property type="match status" value="1"/>
</dbReference>
<proteinExistence type="predicted"/>
<name>A0AAD8SU08_LOLMU</name>
<dbReference type="Proteomes" id="UP001231189">
    <property type="component" value="Unassembled WGS sequence"/>
</dbReference>
<dbReference type="SUPFAM" id="SSF50494">
    <property type="entry name" value="Trypsin-like serine proteases"/>
    <property type="match status" value="1"/>
</dbReference>
<evidence type="ECO:0000256" key="1">
    <source>
        <dbReference type="SAM" id="MobiDB-lite"/>
    </source>
</evidence>
<dbReference type="EMBL" id="JAUUTY010000003">
    <property type="protein sequence ID" value="KAK1663468.1"/>
    <property type="molecule type" value="Genomic_DNA"/>
</dbReference>
<comment type="caution">
    <text evidence="2">The sequence shown here is derived from an EMBL/GenBank/DDBJ whole genome shotgun (WGS) entry which is preliminary data.</text>
</comment>
<keyword evidence="3" id="KW-1185">Reference proteome</keyword>
<evidence type="ECO:0000313" key="3">
    <source>
        <dbReference type="Proteomes" id="UP001231189"/>
    </source>
</evidence>